<evidence type="ECO:0000313" key="2">
    <source>
        <dbReference type="Proteomes" id="UP000249590"/>
    </source>
</evidence>
<dbReference type="AlphaFoldDB" id="A0A8B2NSR0"/>
<organism evidence="1 2">
    <name type="scientific">Acuticoccus sediminis</name>
    <dbReference type="NCBI Taxonomy" id="2184697"/>
    <lineage>
        <taxon>Bacteria</taxon>
        <taxon>Pseudomonadati</taxon>
        <taxon>Pseudomonadota</taxon>
        <taxon>Alphaproteobacteria</taxon>
        <taxon>Hyphomicrobiales</taxon>
        <taxon>Amorphaceae</taxon>
        <taxon>Acuticoccus</taxon>
    </lineage>
</organism>
<evidence type="ECO:0000313" key="1">
    <source>
        <dbReference type="EMBL" id="RAI00142.1"/>
    </source>
</evidence>
<keyword evidence="2" id="KW-1185">Reference proteome</keyword>
<proteinExistence type="predicted"/>
<sequence length="65" mass="7045">MPLTNDDLAILVKGIASPIKELVAHEIAPLAARLDALQRDAEVRNDHWSAHTAQTAVKAIHEGLQ</sequence>
<dbReference type="EMBL" id="QHHQ01000004">
    <property type="protein sequence ID" value="RAI00142.1"/>
    <property type="molecule type" value="Genomic_DNA"/>
</dbReference>
<dbReference type="Proteomes" id="UP000249590">
    <property type="component" value="Unassembled WGS sequence"/>
</dbReference>
<protein>
    <submittedName>
        <fullName evidence="1">Uncharacterized protein</fullName>
    </submittedName>
</protein>
<name>A0A8B2NSR0_9HYPH</name>
<reference evidence="1 2" key="1">
    <citation type="submission" date="2018-05" db="EMBL/GenBank/DDBJ databases">
        <title>Acuticoccus sediminis sp. nov., isolated from deep-sea sediment of Indian Ocean.</title>
        <authorList>
            <person name="Liu X."/>
            <person name="Lai Q."/>
            <person name="Du Y."/>
            <person name="Sun F."/>
            <person name="Zhang X."/>
            <person name="Wang S."/>
            <person name="Shao Z."/>
        </authorList>
    </citation>
    <scope>NUCLEOTIDE SEQUENCE [LARGE SCALE GENOMIC DNA]</scope>
    <source>
        <strain evidence="1 2">PTG4-2</strain>
    </source>
</reference>
<dbReference type="RefSeq" id="WP_111348754.1">
    <property type="nucleotide sequence ID" value="NZ_QHHQ01000004.1"/>
</dbReference>
<gene>
    <name evidence="1" type="ORF">DLJ53_20750</name>
</gene>
<accession>A0A8B2NSR0</accession>
<comment type="caution">
    <text evidence="1">The sequence shown here is derived from an EMBL/GenBank/DDBJ whole genome shotgun (WGS) entry which is preliminary data.</text>
</comment>